<keyword evidence="2" id="KW-1185">Reference proteome</keyword>
<evidence type="ECO:0000313" key="2">
    <source>
        <dbReference type="Proteomes" id="UP001163105"/>
    </source>
</evidence>
<dbReference type="Proteomes" id="UP001163105">
    <property type="component" value="Unassembled WGS sequence"/>
</dbReference>
<dbReference type="EMBL" id="JAQHRD010000015">
    <property type="protein sequence ID" value="KAJ6436925.1"/>
    <property type="molecule type" value="Genomic_DNA"/>
</dbReference>
<proteinExistence type="predicted"/>
<accession>A0AB34FDH2</accession>
<reference evidence="1" key="1">
    <citation type="submission" date="2023-01" db="EMBL/GenBank/DDBJ databases">
        <title>The growth and conidiation of Purpureocillium lavendulum are regulated by nitrogen source and histone H3K14 acetylation.</title>
        <authorList>
            <person name="Tang P."/>
            <person name="Han J."/>
            <person name="Zhang C."/>
            <person name="Tang P."/>
            <person name="Qi F."/>
            <person name="Zhang K."/>
            <person name="Liang L."/>
        </authorList>
    </citation>
    <scope>NUCLEOTIDE SEQUENCE</scope>
    <source>
        <strain evidence="1">YMF1.00683</strain>
    </source>
</reference>
<protein>
    <submittedName>
        <fullName evidence="1">Transposase-like protein</fullName>
    </submittedName>
</protein>
<gene>
    <name evidence="1" type="ORF">O9K51_10461</name>
</gene>
<dbReference type="AlphaFoldDB" id="A0AB34FDH2"/>
<name>A0AB34FDH2_9HYPO</name>
<organism evidence="1 2">
    <name type="scientific">Purpureocillium lavendulum</name>
    <dbReference type="NCBI Taxonomy" id="1247861"/>
    <lineage>
        <taxon>Eukaryota</taxon>
        <taxon>Fungi</taxon>
        <taxon>Dikarya</taxon>
        <taxon>Ascomycota</taxon>
        <taxon>Pezizomycotina</taxon>
        <taxon>Sordariomycetes</taxon>
        <taxon>Hypocreomycetidae</taxon>
        <taxon>Hypocreales</taxon>
        <taxon>Ophiocordycipitaceae</taxon>
        <taxon>Purpureocillium</taxon>
    </lineage>
</organism>
<sequence>MPRESIETAQMRSKYGSLIQDLLRECRNSKRSQASPTRWDDSLALLNRIFPSDRDIPIARIGPISAMADDPDVWYTTEDEIEKVMDEDFILHKPTVVNHVARDNGAMDWTTS</sequence>
<evidence type="ECO:0000313" key="1">
    <source>
        <dbReference type="EMBL" id="KAJ6436925.1"/>
    </source>
</evidence>
<comment type="caution">
    <text evidence="1">The sequence shown here is derived from an EMBL/GenBank/DDBJ whole genome shotgun (WGS) entry which is preliminary data.</text>
</comment>